<organism evidence="2 3">
    <name type="scientific">Pseudomonas protegens</name>
    <dbReference type="NCBI Taxonomy" id="380021"/>
    <lineage>
        <taxon>Bacteria</taxon>
        <taxon>Pseudomonadati</taxon>
        <taxon>Pseudomonadota</taxon>
        <taxon>Gammaproteobacteria</taxon>
        <taxon>Pseudomonadales</taxon>
        <taxon>Pseudomonadaceae</taxon>
        <taxon>Pseudomonas</taxon>
    </lineage>
</organism>
<evidence type="ECO:0000256" key="1">
    <source>
        <dbReference type="SAM" id="MobiDB-lite"/>
    </source>
</evidence>
<dbReference type="Proteomes" id="UP000248188">
    <property type="component" value="Unassembled WGS sequence"/>
</dbReference>
<evidence type="ECO:0000313" key="2">
    <source>
        <dbReference type="EMBL" id="PYC34836.1"/>
    </source>
</evidence>
<name>A0A9Q6IDS7_9PSED</name>
<evidence type="ECO:0000313" key="3">
    <source>
        <dbReference type="Proteomes" id="UP000248188"/>
    </source>
</evidence>
<protein>
    <submittedName>
        <fullName evidence="2">Uncharacterized protein</fullName>
    </submittedName>
</protein>
<dbReference type="AlphaFoldDB" id="A0A9Q6IDS7"/>
<reference evidence="2 3" key="1">
    <citation type="submission" date="2018-06" db="EMBL/GenBank/DDBJ databases">
        <title>Pseudomonas diversity within urban Lake Michigan freshwaters.</title>
        <authorList>
            <person name="Batrich M."/>
            <person name="Hatzopoulos T."/>
            <person name="Putonti C."/>
        </authorList>
    </citation>
    <scope>NUCLEOTIDE SEQUENCE [LARGE SCALE GENOMIC DNA]</scope>
    <source>
        <strain evidence="2 3">MB-090624</strain>
    </source>
</reference>
<comment type="caution">
    <text evidence="2">The sequence shown here is derived from an EMBL/GenBank/DDBJ whole genome shotgun (WGS) entry which is preliminary data.</text>
</comment>
<feature type="region of interest" description="Disordered" evidence="1">
    <location>
        <begin position="16"/>
        <end position="46"/>
    </location>
</feature>
<dbReference type="EMBL" id="QJRN01000010">
    <property type="protein sequence ID" value="PYC34836.1"/>
    <property type="molecule type" value="Genomic_DNA"/>
</dbReference>
<proteinExistence type="predicted"/>
<accession>A0A9Q6IDS7</accession>
<gene>
    <name evidence="2" type="ORF">DMX08_16335</name>
</gene>
<sequence length="80" mass="8605">MRYWRKSWADPCSRCRRLRQGPQDLPRPSTAAPAASECRPARSQPAAAATGLLPGRVHRSLVGAGLPAKTTVTRDTPPAT</sequence>